<organism evidence="2 3">
    <name type="scientific">Saccharopolyspora phatthalungensis</name>
    <dbReference type="NCBI Taxonomy" id="664693"/>
    <lineage>
        <taxon>Bacteria</taxon>
        <taxon>Bacillati</taxon>
        <taxon>Actinomycetota</taxon>
        <taxon>Actinomycetes</taxon>
        <taxon>Pseudonocardiales</taxon>
        <taxon>Pseudonocardiaceae</taxon>
        <taxon>Saccharopolyspora</taxon>
    </lineage>
</organism>
<dbReference type="Proteomes" id="UP000584374">
    <property type="component" value="Unassembled WGS sequence"/>
</dbReference>
<accession>A0A840PW95</accession>
<comment type="caution">
    <text evidence="2">The sequence shown here is derived from an EMBL/GenBank/DDBJ whole genome shotgun (WGS) entry which is preliminary data.</text>
</comment>
<dbReference type="EMBL" id="JACHIW010000001">
    <property type="protein sequence ID" value="MBB5152596.1"/>
    <property type="molecule type" value="Genomic_DNA"/>
</dbReference>
<proteinExistence type="predicted"/>
<dbReference type="AlphaFoldDB" id="A0A840PW95"/>
<reference evidence="2 3" key="1">
    <citation type="submission" date="2020-08" db="EMBL/GenBank/DDBJ databases">
        <title>Sequencing the genomes of 1000 actinobacteria strains.</title>
        <authorList>
            <person name="Klenk H.-P."/>
        </authorList>
    </citation>
    <scope>NUCLEOTIDE SEQUENCE [LARGE SCALE GENOMIC DNA]</scope>
    <source>
        <strain evidence="2 3">DSM 45584</strain>
    </source>
</reference>
<evidence type="ECO:0000313" key="2">
    <source>
        <dbReference type="EMBL" id="MBB5152596.1"/>
    </source>
</evidence>
<sequence length="62" mass="6553">MRIVPSHATSGNDVALHQPVEGGRACPVPSDLIAVRGPWGNRRPRRQLGSTGIVSADVIVRA</sequence>
<gene>
    <name evidence="2" type="ORF">BJ970_000130</name>
</gene>
<keyword evidence="3" id="KW-1185">Reference proteome</keyword>
<name>A0A840PW95_9PSEU</name>
<evidence type="ECO:0000256" key="1">
    <source>
        <dbReference type="SAM" id="MobiDB-lite"/>
    </source>
</evidence>
<evidence type="ECO:0000313" key="3">
    <source>
        <dbReference type="Proteomes" id="UP000584374"/>
    </source>
</evidence>
<protein>
    <submittedName>
        <fullName evidence="2">Uncharacterized protein</fullName>
    </submittedName>
</protein>
<feature type="region of interest" description="Disordered" evidence="1">
    <location>
        <begin position="1"/>
        <end position="22"/>
    </location>
</feature>
<dbReference type="RefSeq" id="WP_184722152.1">
    <property type="nucleotide sequence ID" value="NZ_JACHIW010000001.1"/>
</dbReference>